<dbReference type="InterPro" id="IPR009057">
    <property type="entry name" value="Homeodomain-like_sf"/>
</dbReference>
<dbReference type="SUPFAM" id="SSF51182">
    <property type="entry name" value="RmlC-like cupins"/>
    <property type="match status" value="1"/>
</dbReference>
<proteinExistence type="predicted"/>
<comment type="caution">
    <text evidence="5">The sequence shown here is derived from an EMBL/GenBank/DDBJ whole genome shotgun (WGS) entry which is preliminary data.</text>
</comment>
<dbReference type="Pfam" id="PF12833">
    <property type="entry name" value="HTH_18"/>
    <property type="match status" value="1"/>
</dbReference>
<dbReference type="PANTHER" id="PTHR43280:SF27">
    <property type="entry name" value="TRANSCRIPTIONAL REGULATOR MTLR"/>
    <property type="match status" value="1"/>
</dbReference>
<reference evidence="6" key="1">
    <citation type="submission" date="2018-02" db="EMBL/GenBank/DDBJ databases">
        <title>Genome sequencing of Solimonas sp. HR-BB.</title>
        <authorList>
            <person name="Lee Y."/>
            <person name="Jeon C.O."/>
        </authorList>
    </citation>
    <scope>NUCLEOTIDE SEQUENCE [LARGE SCALE GENOMIC DNA]</scope>
    <source>
        <strain evidence="6">HR-U</strain>
    </source>
</reference>
<evidence type="ECO:0000313" key="6">
    <source>
        <dbReference type="Proteomes" id="UP000239590"/>
    </source>
</evidence>
<dbReference type="AlphaFoldDB" id="A0A2S7IL21"/>
<dbReference type="CDD" id="cd06976">
    <property type="entry name" value="cupin_MtlR-like_N"/>
    <property type="match status" value="1"/>
</dbReference>
<dbReference type="GO" id="GO:0003700">
    <property type="term" value="F:DNA-binding transcription factor activity"/>
    <property type="evidence" value="ECO:0007669"/>
    <property type="project" value="InterPro"/>
</dbReference>
<evidence type="ECO:0000313" key="5">
    <source>
        <dbReference type="EMBL" id="PQA58424.1"/>
    </source>
</evidence>
<dbReference type="PROSITE" id="PS01124">
    <property type="entry name" value="HTH_ARAC_FAMILY_2"/>
    <property type="match status" value="1"/>
</dbReference>
<dbReference type="SMART" id="SM00342">
    <property type="entry name" value="HTH_ARAC"/>
    <property type="match status" value="1"/>
</dbReference>
<dbReference type="SUPFAM" id="SSF46689">
    <property type="entry name" value="Homeodomain-like"/>
    <property type="match status" value="2"/>
</dbReference>
<dbReference type="InterPro" id="IPR018062">
    <property type="entry name" value="HTH_AraC-typ_CS"/>
</dbReference>
<dbReference type="InterPro" id="IPR014710">
    <property type="entry name" value="RmlC-like_jellyroll"/>
</dbReference>
<dbReference type="GO" id="GO:0043565">
    <property type="term" value="F:sequence-specific DNA binding"/>
    <property type="evidence" value="ECO:0007669"/>
    <property type="project" value="InterPro"/>
</dbReference>
<dbReference type="PROSITE" id="PS00041">
    <property type="entry name" value="HTH_ARAC_FAMILY_1"/>
    <property type="match status" value="1"/>
</dbReference>
<dbReference type="Proteomes" id="UP000239590">
    <property type="component" value="Unassembled WGS sequence"/>
</dbReference>
<evidence type="ECO:0000256" key="3">
    <source>
        <dbReference type="ARBA" id="ARBA00023163"/>
    </source>
</evidence>
<evidence type="ECO:0000256" key="1">
    <source>
        <dbReference type="ARBA" id="ARBA00023015"/>
    </source>
</evidence>
<feature type="domain" description="HTH araC/xylS-type" evidence="4">
    <location>
        <begin position="187"/>
        <end position="285"/>
    </location>
</feature>
<keyword evidence="3" id="KW-0804">Transcription</keyword>
<keyword evidence="1" id="KW-0805">Transcription regulation</keyword>
<evidence type="ECO:0000256" key="2">
    <source>
        <dbReference type="ARBA" id="ARBA00023125"/>
    </source>
</evidence>
<dbReference type="Gene3D" id="2.60.120.10">
    <property type="entry name" value="Jelly Rolls"/>
    <property type="match status" value="1"/>
</dbReference>
<dbReference type="InterPro" id="IPR018060">
    <property type="entry name" value="HTH_AraC"/>
</dbReference>
<keyword evidence="2" id="KW-0238">DNA-binding</keyword>
<organism evidence="5 6">
    <name type="scientific">Siphonobacter curvatus</name>
    <dbReference type="NCBI Taxonomy" id="2094562"/>
    <lineage>
        <taxon>Bacteria</taxon>
        <taxon>Pseudomonadati</taxon>
        <taxon>Bacteroidota</taxon>
        <taxon>Cytophagia</taxon>
        <taxon>Cytophagales</taxon>
        <taxon>Cytophagaceae</taxon>
        <taxon>Siphonobacter</taxon>
    </lineage>
</organism>
<evidence type="ECO:0000259" key="4">
    <source>
        <dbReference type="PROSITE" id="PS01124"/>
    </source>
</evidence>
<dbReference type="OrthoDB" id="792101at2"/>
<name>A0A2S7IL21_9BACT</name>
<dbReference type="RefSeq" id="WP_104709642.1">
    <property type="nucleotide sequence ID" value="NZ_PTRA01000001.1"/>
</dbReference>
<dbReference type="InterPro" id="IPR011051">
    <property type="entry name" value="RmlC_Cupin_sf"/>
</dbReference>
<dbReference type="PANTHER" id="PTHR43280">
    <property type="entry name" value="ARAC-FAMILY TRANSCRIPTIONAL REGULATOR"/>
    <property type="match status" value="1"/>
</dbReference>
<gene>
    <name evidence="5" type="ORF">C5O19_01755</name>
</gene>
<dbReference type="Gene3D" id="1.10.10.60">
    <property type="entry name" value="Homeodomain-like"/>
    <property type="match status" value="2"/>
</dbReference>
<keyword evidence="6" id="KW-1185">Reference proteome</keyword>
<accession>A0A2S7IL21</accession>
<protein>
    <submittedName>
        <fullName evidence="5">AraC family transcriptional regulator</fullName>
    </submittedName>
</protein>
<dbReference type="EMBL" id="PTRA01000001">
    <property type="protein sequence ID" value="PQA58424.1"/>
    <property type="molecule type" value="Genomic_DNA"/>
</dbReference>
<sequence>MKPVYHRFNFEGSASFGMRQVVEPFFYNRWHYHPELEITWVQQGSGTRLVGDHVEAFEAGELIILGANLPHLWRSDEAYFKPDNTELCSSLSIHFAENFAGKEFNTLPETKPLRDLFLKAERGLKVTGATQQAVQKRMQECATGDDLYRLVGLLDILRLLADSKDLVPLASIGYGVPNDLLDTERLAKVYHYTFTHFASKITLEEIAAEAALNPPSFCRYFKSRMRKTYTEFLAEVRIGQACKLLISSDWPVAQVCYESGYANFSHFNRHFKRITSYTPIEYRRAYQKA</sequence>